<dbReference type="Pfam" id="PF00069">
    <property type="entry name" value="Pkinase"/>
    <property type="match status" value="1"/>
</dbReference>
<sequence>MHSALISFCILLVGFLIKEPTFYPKPNKLHHEIGRKSRSYTSCRRQNDIKVPAQPHMILHHRNIVSLIRYWNDIDNIALIYELMEIGNICKHLSDGTVNWEDRVRIALDGAQGLDYLHNRCSPPIIHRDLKTPNILLDENIFQASGQLNKKRDVYSFGIILLELITGYPAVISLDGDSSHPPVGGFEVCSAWKLVEINYVVCAVNSYSEARHHNIYNTKAGALQTRWRENIGSSTTYRYPEDPYDRIWEGRIYDVKTIITNTTNIDSMKSNNDAYKVPLEVLMTADESYSGYTNTEIHWTSPNASYIWYVFLHIAEIQILQTGQVRRLSVYVNNDTFVTTVMPEYLKPVTVSTLPVSGNFLNFLINTESGSKLPAFFNAVESFVAIDLQNSPTDRNDVDAITDIRSIYGVFGNEWQGDPCIPREFTWRGLICSPDTYPRITSLLDGNPDLCVADSCSNGDDKDKKRNILPLAVGVASAILVLLMLCVIGRVCMMRRKRQRGKIEIVNKNRHFTSSELLVITKNFKDVIGEGGFGNVYLGSLQDGNKVAVKVLSSSSRQGYKEFRAELLQPLKDRNNGRITH</sequence>
<keyword evidence="3 11" id="KW-0812">Transmembrane</keyword>
<accession>A0AAN7L2N1</accession>
<organism evidence="14 15">
    <name type="scientific">Trapa incisa</name>
    <dbReference type="NCBI Taxonomy" id="236973"/>
    <lineage>
        <taxon>Eukaryota</taxon>
        <taxon>Viridiplantae</taxon>
        <taxon>Streptophyta</taxon>
        <taxon>Embryophyta</taxon>
        <taxon>Tracheophyta</taxon>
        <taxon>Spermatophyta</taxon>
        <taxon>Magnoliopsida</taxon>
        <taxon>eudicotyledons</taxon>
        <taxon>Gunneridae</taxon>
        <taxon>Pentapetalae</taxon>
        <taxon>rosids</taxon>
        <taxon>malvids</taxon>
        <taxon>Myrtales</taxon>
        <taxon>Lythraceae</taxon>
        <taxon>Trapa</taxon>
    </lineage>
</organism>
<evidence type="ECO:0000256" key="12">
    <source>
        <dbReference type="SAM" id="SignalP"/>
    </source>
</evidence>
<evidence type="ECO:0000256" key="4">
    <source>
        <dbReference type="ARBA" id="ARBA00022729"/>
    </source>
</evidence>
<dbReference type="Gene3D" id="1.10.510.10">
    <property type="entry name" value="Transferase(Phosphotransferase) domain 1"/>
    <property type="match status" value="1"/>
</dbReference>
<dbReference type="PANTHER" id="PTHR45631">
    <property type="entry name" value="OS07G0107800 PROTEIN-RELATED"/>
    <property type="match status" value="1"/>
</dbReference>
<evidence type="ECO:0000256" key="1">
    <source>
        <dbReference type="ARBA" id="ARBA00004167"/>
    </source>
</evidence>
<dbReference type="PROSITE" id="PS00108">
    <property type="entry name" value="PROTEIN_KINASE_ST"/>
    <property type="match status" value="1"/>
</dbReference>
<dbReference type="InterPro" id="IPR000719">
    <property type="entry name" value="Prot_kinase_dom"/>
</dbReference>
<evidence type="ECO:0000256" key="2">
    <source>
        <dbReference type="ARBA" id="ARBA00022679"/>
    </source>
</evidence>
<keyword evidence="6" id="KW-0418">Kinase</keyword>
<evidence type="ECO:0000256" key="6">
    <source>
        <dbReference type="ARBA" id="ARBA00022777"/>
    </source>
</evidence>
<feature type="domain" description="Protein kinase" evidence="13">
    <location>
        <begin position="522"/>
        <end position="581"/>
    </location>
</feature>
<keyword evidence="15" id="KW-1185">Reference proteome</keyword>
<protein>
    <recommendedName>
        <fullName evidence="13">Protein kinase domain-containing protein</fullName>
    </recommendedName>
</protein>
<evidence type="ECO:0000256" key="7">
    <source>
        <dbReference type="ARBA" id="ARBA00022840"/>
    </source>
</evidence>
<keyword evidence="4 12" id="KW-0732">Signal</keyword>
<feature type="transmembrane region" description="Helical" evidence="11">
    <location>
        <begin position="468"/>
        <end position="492"/>
    </location>
</feature>
<evidence type="ECO:0000256" key="9">
    <source>
        <dbReference type="ARBA" id="ARBA00023136"/>
    </source>
</evidence>
<dbReference type="GO" id="GO:0005524">
    <property type="term" value="F:ATP binding"/>
    <property type="evidence" value="ECO:0007669"/>
    <property type="project" value="UniProtKB-UniRule"/>
</dbReference>
<dbReference type="InterPro" id="IPR011009">
    <property type="entry name" value="Kinase-like_dom_sf"/>
</dbReference>
<name>A0AAN7L2N1_9MYRT</name>
<reference evidence="14 15" key="1">
    <citation type="journal article" date="2023" name="Hortic Res">
        <title>Pangenome of water caltrop reveals structural variations and asymmetric subgenome divergence after allopolyploidization.</title>
        <authorList>
            <person name="Zhang X."/>
            <person name="Chen Y."/>
            <person name="Wang L."/>
            <person name="Yuan Y."/>
            <person name="Fang M."/>
            <person name="Shi L."/>
            <person name="Lu R."/>
            <person name="Comes H.P."/>
            <person name="Ma Y."/>
            <person name="Chen Y."/>
            <person name="Huang G."/>
            <person name="Zhou Y."/>
            <person name="Zheng Z."/>
            <person name="Qiu Y."/>
        </authorList>
    </citation>
    <scope>NUCLEOTIDE SEQUENCE [LARGE SCALE GENOMIC DNA]</scope>
    <source>
        <tissue evidence="14">Roots</tissue>
    </source>
</reference>
<dbReference type="Gene3D" id="3.30.200.20">
    <property type="entry name" value="Phosphorylase Kinase, domain 1"/>
    <property type="match status" value="1"/>
</dbReference>
<dbReference type="PROSITE" id="PS50011">
    <property type="entry name" value="PROTEIN_KINASE_DOM"/>
    <property type="match status" value="2"/>
</dbReference>
<keyword evidence="5 10" id="KW-0547">Nucleotide-binding</keyword>
<feature type="signal peptide" evidence="12">
    <location>
        <begin position="1"/>
        <end position="20"/>
    </location>
</feature>
<dbReference type="PROSITE" id="PS00107">
    <property type="entry name" value="PROTEIN_KINASE_ATP"/>
    <property type="match status" value="1"/>
</dbReference>
<dbReference type="EMBL" id="JAXIOK010000004">
    <property type="protein sequence ID" value="KAK4773437.1"/>
    <property type="molecule type" value="Genomic_DNA"/>
</dbReference>
<dbReference type="InterPro" id="IPR024788">
    <property type="entry name" value="Malectin-like_Carb-bd_dom"/>
</dbReference>
<evidence type="ECO:0000256" key="11">
    <source>
        <dbReference type="SAM" id="Phobius"/>
    </source>
</evidence>
<keyword evidence="2" id="KW-0808">Transferase</keyword>
<evidence type="ECO:0000256" key="8">
    <source>
        <dbReference type="ARBA" id="ARBA00022989"/>
    </source>
</evidence>
<dbReference type="InterPro" id="IPR017441">
    <property type="entry name" value="Protein_kinase_ATP_BS"/>
</dbReference>
<keyword evidence="8 11" id="KW-1133">Transmembrane helix</keyword>
<dbReference type="Pfam" id="PF12819">
    <property type="entry name" value="Malectin_like"/>
    <property type="match status" value="1"/>
</dbReference>
<dbReference type="Proteomes" id="UP001345219">
    <property type="component" value="Chromosome 22"/>
</dbReference>
<keyword evidence="9 11" id="KW-0472">Membrane</keyword>
<dbReference type="AlphaFoldDB" id="A0AAN7L2N1"/>
<evidence type="ECO:0000256" key="10">
    <source>
        <dbReference type="PROSITE-ProRule" id="PRU10141"/>
    </source>
</evidence>
<evidence type="ECO:0000259" key="13">
    <source>
        <dbReference type="PROSITE" id="PS50011"/>
    </source>
</evidence>
<dbReference type="PANTHER" id="PTHR45631:SF206">
    <property type="entry name" value="PROTEIN KINASE DOMAIN-CONTAINING PROTEIN"/>
    <property type="match status" value="1"/>
</dbReference>
<keyword evidence="7 10" id="KW-0067">ATP-binding</keyword>
<dbReference type="SUPFAM" id="SSF56112">
    <property type="entry name" value="Protein kinase-like (PK-like)"/>
    <property type="match status" value="2"/>
</dbReference>
<gene>
    <name evidence="14" type="ORF">SAY87_028456</name>
</gene>
<comment type="subcellular location">
    <subcellularLocation>
        <location evidence="1">Membrane</location>
        <topology evidence="1">Single-pass membrane protein</topology>
    </subcellularLocation>
</comment>
<proteinExistence type="predicted"/>
<evidence type="ECO:0000256" key="5">
    <source>
        <dbReference type="ARBA" id="ARBA00022741"/>
    </source>
</evidence>
<evidence type="ECO:0000313" key="14">
    <source>
        <dbReference type="EMBL" id="KAK4773437.1"/>
    </source>
</evidence>
<evidence type="ECO:0000313" key="15">
    <source>
        <dbReference type="Proteomes" id="UP001345219"/>
    </source>
</evidence>
<dbReference type="InterPro" id="IPR008271">
    <property type="entry name" value="Ser/Thr_kinase_AS"/>
</dbReference>
<feature type="domain" description="Protein kinase" evidence="13">
    <location>
        <begin position="1"/>
        <end position="411"/>
    </location>
</feature>
<evidence type="ECO:0000256" key="3">
    <source>
        <dbReference type="ARBA" id="ARBA00022692"/>
    </source>
</evidence>
<feature type="binding site" evidence="10">
    <location>
        <position position="550"/>
    </location>
    <ligand>
        <name>ATP</name>
        <dbReference type="ChEBI" id="CHEBI:30616"/>
    </ligand>
</feature>
<comment type="caution">
    <text evidence="14">The sequence shown here is derived from an EMBL/GenBank/DDBJ whole genome shotgun (WGS) entry which is preliminary data.</text>
</comment>
<feature type="chain" id="PRO_5043038280" description="Protein kinase domain-containing protein" evidence="12">
    <location>
        <begin position="21"/>
        <end position="581"/>
    </location>
</feature>
<dbReference type="SMART" id="SM00220">
    <property type="entry name" value="S_TKc"/>
    <property type="match status" value="1"/>
</dbReference>
<dbReference type="GO" id="GO:0016020">
    <property type="term" value="C:membrane"/>
    <property type="evidence" value="ECO:0007669"/>
    <property type="project" value="UniProtKB-SubCell"/>
</dbReference>
<dbReference type="GO" id="GO:0004672">
    <property type="term" value="F:protein kinase activity"/>
    <property type="evidence" value="ECO:0007669"/>
    <property type="project" value="InterPro"/>
</dbReference>